<feature type="binding site" evidence="15">
    <location>
        <position position="195"/>
    </location>
    <ligand>
        <name>NAD(+)</name>
        <dbReference type="ChEBI" id="CHEBI:57540"/>
    </ligand>
</feature>
<feature type="binding site" evidence="15">
    <location>
        <position position="157"/>
    </location>
    <ligand>
        <name>NAD(+)</name>
        <dbReference type="ChEBI" id="CHEBI:57540"/>
    </ligand>
</feature>
<comment type="function">
    <text evidence="1 15">DNA ligase that catalyzes the formation of phosphodiester linkages between 5'-phosphoryl and 3'-hydroxyl groups in double-stranded DNA using NAD as a coenzyme and as the energy source for the reaction. It is essential for DNA replication and repair of damaged DNA.</text>
</comment>
<dbReference type="Gene3D" id="2.40.50.140">
    <property type="entry name" value="Nucleic acid-binding proteins"/>
    <property type="match status" value="1"/>
</dbReference>
<dbReference type="InterPro" id="IPR013839">
    <property type="entry name" value="DNAligase_adenylation"/>
</dbReference>
<evidence type="ECO:0000256" key="14">
    <source>
        <dbReference type="ARBA" id="ARBA00060881"/>
    </source>
</evidence>
<dbReference type="OrthoDB" id="9759736at2"/>
<evidence type="ECO:0000256" key="10">
    <source>
        <dbReference type="ARBA" id="ARBA00023027"/>
    </source>
</evidence>
<dbReference type="PROSITE" id="PS01055">
    <property type="entry name" value="DNA_LIGASE_N1"/>
    <property type="match status" value="1"/>
</dbReference>
<keyword evidence="9 15" id="KW-0460">Magnesium</keyword>
<dbReference type="FunFam" id="2.40.50.140:FF:000012">
    <property type="entry name" value="DNA ligase"/>
    <property type="match status" value="1"/>
</dbReference>
<keyword evidence="6 15" id="KW-0479">Metal-binding</keyword>
<comment type="similarity">
    <text evidence="14 15">Belongs to the NAD-dependent DNA ligase family. LigA subfamily.</text>
</comment>
<dbReference type="InterPro" id="IPR001679">
    <property type="entry name" value="DNA_ligase"/>
</dbReference>
<dbReference type="InterPro" id="IPR033136">
    <property type="entry name" value="DNA_ligase_CS"/>
</dbReference>
<dbReference type="SUPFAM" id="SSF52113">
    <property type="entry name" value="BRCT domain"/>
    <property type="match status" value="1"/>
</dbReference>
<dbReference type="PROSITE" id="PS01056">
    <property type="entry name" value="DNA_LIGASE_N2"/>
    <property type="match status" value="1"/>
</dbReference>
<dbReference type="EMBL" id="SMAH01000008">
    <property type="protein sequence ID" value="TCS97633.1"/>
    <property type="molecule type" value="Genomic_DNA"/>
</dbReference>
<dbReference type="SMART" id="SM00292">
    <property type="entry name" value="BRCT"/>
    <property type="match status" value="1"/>
</dbReference>
<evidence type="ECO:0000259" key="17">
    <source>
        <dbReference type="PROSITE" id="PS50172"/>
    </source>
</evidence>
<comment type="caution">
    <text evidence="18">The sequence shown here is derived from an EMBL/GenBank/DDBJ whole genome shotgun (WGS) entry which is preliminary data.</text>
</comment>
<dbReference type="CDD" id="cd17748">
    <property type="entry name" value="BRCT_DNA_ligase_like"/>
    <property type="match status" value="1"/>
</dbReference>
<protein>
    <recommendedName>
        <fullName evidence="3 15">DNA ligase</fullName>
        <ecNumber evidence="2 15">6.5.1.2</ecNumber>
    </recommendedName>
    <alternativeName>
        <fullName evidence="15">Polydeoxyribonucleotide synthase [NAD(+)]</fullName>
    </alternativeName>
</protein>
<sequence>MSLTPSDAPSDLWAAAEQADRQRMEQLRALLRHHAWRYYVLDDPEIPDAEYDRLMQELQALEARHPQWVTPDSPTQRVGAQPSAAFAPVAHRVPMLSIRTETDTSPQAALAFDARIRKELGLQPSDPPVDYVAEPKFDGLAIALHYERGVLVRAATRGDGVTGEDVTHTVRTIAQVPLRLLGDGAAIPWLEVRGEVYMRRDDFEALNERQRQRIAAGDKGEKTFVNPRNAAAGAVRQLDPAVAAARPLSFYAYGLGDVTPAAQGGPAFTRHWDVLQALRTWGFAVSELAQRCAGGQALAEYHRRIGQMRDTLPFDIDGVVYKVDRLDWQQQLGFVTREPRWALAHKYPAQEQLTRVLAIEVQVGRTGKLTPVAKLEPVFVGGVTVTNATLHNEDEVLRKDVRVGDTVIVRRAGDVIPEVVAVAPPLPEPRGEPFRMPSHCPVCGSAVVREPGEVDHRCSGGLFCPAQRKQAILHFAQRRAMDIEGLGDKLVDQLVEGGLVRTVADLYRLGLRQLAELPRMADKSANNLLAAIERSKTTTLARFVFALGIRHVGESTARDLARHFGRLDAIMDASVEQLQQVPDVGPVVAASVRTFFDQPHNREVVEQLRACGVHWPEGEGAATSDAAQPLAGKTLVLTGTLPTLTRDEAKTLIEAAGGKVAGSVSRKTDYVVAGEAAGSKLDKARELGVPVVDEAGLRALLVGQAVSP</sequence>
<dbReference type="InterPro" id="IPR012340">
    <property type="entry name" value="NA-bd_OB-fold"/>
</dbReference>
<dbReference type="GO" id="GO:0005829">
    <property type="term" value="C:cytosol"/>
    <property type="evidence" value="ECO:0007669"/>
    <property type="project" value="TreeGrafter"/>
</dbReference>
<dbReference type="AlphaFoldDB" id="A0A4R3LCF5"/>
<dbReference type="Proteomes" id="UP000315577">
    <property type="component" value="Unassembled WGS sequence"/>
</dbReference>
<dbReference type="NCBIfam" id="NF005932">
    <property type="entry name" value="PRK07956.1"/>
    <property type="match status" value="1"/>
</dbReference>
<feature type="binding site" evidence="15">
    <location>
        <position position="322"/>
    </location>
    <ligand>
        <name>NAD(+)</name>
        <dbReference type="ChEBI" id="CHEBI:57540"/>
    </ligand>
</feature>
<reference evidence="19 21" key="2">
    <citation type="submission" date="2019-07" db="EMBL/GenBank/DDBJ databases">
        <title>Tepidimonas ignava SPS-1037 draft genome.</title>
        <authorList>
            <person name="Da Costa M.S."/>
            <person name="Froufe H.J.C."/>
            <person name="Egas C."/>
            <person name="Albuquerque L."/>
        </authorList>
    </citation>
    <scope>NUCLEOTIDE SEQUENCE [LARGE SCALE GENOMIC DNA]</scope>
    <source>
        <strain evidence="19 21">SPS-1037</strain>
    </source>
</reference>
<feature type="active site" description="N6-AMP-lysine intermediate" evidence="15">
    <location>
        <position position="136"/>
    </location>
</feature>
<organism evidence="18 20">
    <name type="scientific">Tepidimonas ignava</name>
    <dbReference type="NCBI Taxonomy" id="114249"/>
    <lineage>
        <taxon>Bacteria</taxon>
        <taxon>Pseudomonadati</taxon>
        <taxon>Pseudomonadota</taxon>
        <taxon>Betaproteobacteria</taxon>
        <taxon>Burkholderiales</taxon>
        <taxon>Tepidimonas</taxon>
    </lineage>
</organism>
<dbReference type="InterPro" id="IPR004149">
    <property type="entry name" value="Znf_DNAligase_C4"/>
</dbReference>
<dbReference type="GO" id="GO:0006260">
    <property type="term" value="P:DNA replication"/>
    <property type="evidence" value="ECO:0007669"/>
    <property type="project" value="UniProtKB-KW"/>
</dbReference>
<proteinExistence type="inferred from homology"/>
<dbReference type="InterPro" id="IPR013840">
    <property type="entry name" value="DNAligase_N"/>
</dbReference>
<dbReference type="SUPFAM" id="SSF50249">
    <property type="entry name" value="Nucleic acid-binding proteins"/>
    <property type="match status" value="1"/>
</dbReference>
<evidence type="ECO:0000313" key="18">
    <source>
        <dbReference type="EMBL" id="TCS97633.1"/>
    </source>
</evidence>
<dbReference type="PANTHER" id="PTHR23389:SF9">
    <property type="entry name" value="DNA LIGASE"/>
    <property type="match status" value="1"/>
</dbReference>
<dbReference type="Gene3D" id="3.40.50.10190">
    <property type="entry name" value="BRCT domain"/>
    <property type="match status" value="1"/>
</dbReference>
<comment type="cofactor">
    <cofactor evidence="15">
        <name>Mg(2+)</name>
        <dbReference type="ChEBI" id="CHEBI:18420"/>
    </cofactor>
    <cofactor evidence="15">
        <name>Mn(2+)</name>
        <dbReference type="ChEBI" id="CHEBI:29035"/>
    </cofactor>
</comment>
<feature type="binding site" evidence="15">
    <location>
        <position position="443"/>
    </location>
    <ligand>
        <name>Zn(2+)</name>
        <dbReference type="ChEBI" id="CHEBI:29105"/>
    </ligand>
</feature>
<keyword evidence="4 15" id="KW-0436">Ligase</keyword>
<evidence type="ECO:0000256" key="12">
    <source>
        <dbReference type="ARBA" id="ARBA00023211"/>
    </source>
</evidence>
<accession>A0A4R3LCF5</accession>
<comment type="caution">
    <text evidence="15">Lacks conserved residue(s) required for the propagation of feature annotation.</text>
</comment>
<dbReference type="Pfam" id="PF12826">
    <property type="entry name" value="HHH_2"/>
    <property type="match status" value="1"/>
</dbReference>
<feature type="binding site" evidence="15">
    <location>
        <position position="134"/>
    </location>
    <ligand>
        <name>NAD(+)</name>
        <dbReference type="ChEBI" id="CHEBI:57540"/>
    </ligand>
</feature>
<keyword evidence="12 15" id="KW-0464">Manganese</keyword>
<dbReference type="EMBL" id="VJNC01000001">
    <property type="protein sequence ID" value="TSE24092.1"/>
    <property type="molecule type" value="Genomic_DNA"/>
</dbReference>
<evidence type="ECO:0000256" key="11">
    <source>
        <dbReference type="ARBA" id="ARBA00023204"/>
    </source>
</evidence>
<dbReference type="InterPro" id="IPR041663">
    <property type="entry name" value="DisA/LigA_HHH"/>
</dbReference>
<evidence type="ECO:0000256" key="3">
    <source>
        <dbReference type="ARBA" id="ARBA00013308"/>
    </source>
</evidence>
<keyword evidence="8 15" id="KW-0862">Zinc</keyword>
<dbReference type="InterPro" id="IPR004150">
    <property type="entry name" value="NAD_DNA_ligase_OB"/>
</dbReference>
<dbReference type="Gene3D" id="6.20.10.30">
    <property type="match status" value="1"/>
</dbReference>
<dbReference type="PIRSF" id="PIRSF001604">
    <property type="entry name" value="LigA"/>
    <property type="match status" value="1"/>
</dbReference>
<evidence type="ECO:0000256" key="4">
    <source>
        <dbReference type="ARBA" id="ARBA00022598"/>
    </source>
</evidence>
<evidence type="ECO:0000256" key="9">
    <source>
        <dbReference type="ARBA" id="ARBA00022842"/>
    </source>
</evidence>
<dbReference type="Gene3D" id="1.10.150.20">
    <property type="entry name" value="5' to 3' exonuclease, C-terminal subdomain"/>
    <property type="match status" value="2"/>
</dbReference>
<dbReference type="InterPro" id="IPR018239">
    <property type="entry name" value="DNA_ligase_AS"/>
</dbReference>
<evidence type="ECO:0000256" key="2">
    <source>
        <dbReference type="ARBA" id="ARBA00012722"/>
    </source>
</evidence>
<feature type="domain" description="BRCT" evidence="17">
    <location>
        <begin position="625"/>
        <end position="708"/>
    </location>
</feature>
<dbReference type="GO" id="GO:0006281">
    <property type="term" value="P:DNA repair"/>
    <property type="evidence" value="ECO:0007669"/>
    <property type="project" value="UniProtKB-KW"/>
</dbReference>
<dbReference type="Pfam" id="PF03119">
    <property type="entry name" value="DNA_ligase_ZBD"/>
    <property type="match status" value="1"/>
</dbReference>
<dbReference type="SMART" id="SM00532">
    <property type="entry name" value="LIGANc"/>
    <property type="match status" value="1"/>
</dbReference>
<comment type="catalytic activity">
    <reaction evidence="13 15 16">
        <text>NAD(+) + (deoxyribonucleotide)n-3'-hydroxyl + 5'-phospho-(deoxyribonucleotide)m = (deoxyribonucleotide)n+m + AMP + beta-nicotinamide D-nucleotide.</text>
        <dbReference type="EC" id="6.5.1.2"/>
    </reaction>
</comment>
<evidence type="ECO:0000313" key="19">
    <source>
        <dbReference type="EMBL" id="TSE24092.1"/>
    </source>
</evidence>
<evidence type="ECO:0000256" key="8">
    <source>
        <dbReference type="ARBA" id="ARBA00022833"/>
    </source>
</evidence>
<dbReference type="FunFam" id="1.10.287.610:FF:000002">
    <property type="entry name" value="DNA ligase"/>
    <property type="match status" value="1"/>
</dbReference>
<evidence type="ECO:0000256" key="6">
    <source>
        <dbReference type="ARBA" id="ARBA00022723"/>
    </source>
</evidence>
<dbReference type="PANTHER" id="PTHR23389">
    <property type="entry name" value="CHROMOSOME TRANSMISSION FIDELITY FACTOR 18"/>
    <property type="match status" value="1"/>
</dbReference>
<name>A0A4R3LCF5_9BURK</name>
<evidence type="ECO:0000256" key="13">
    <source>
        <dbReference type="ARBA" id="ARBA00034005"/>
    </source>
</evidence>
<evidence type="ECO:0000313" key="21">
    <source>
        <dbReference type="Proteomes" id="UP000315577"/>
    </source>
</evidence>
<feature type="binding site" evidence="15">
    <location>
        <position position="464"/>
    </location>
    <ligand>
        <name>Zn(2+)</name>
        <dbReference type="ChEBI" id="CHEBI:29105"/>
    </ligand>
</feature>
<keyword evidence="21" id="KW-1185">Reference proteome</keyword>
<dbReference type="Pfam" id="PF01653">
    <property type="entry name" value="DNA_ligase_aden"/>
    <property type="match status" value="1"/>
</dbReference>
<dbReference type="SMART" id="SM00278">
    <property type="entry name" value="HhH1"/>
    <property type="match status" value="4"/>
</dbReference>
<dbReference type="SUPFAM" id="SSF56091">
    <property type="entry name" value="DNA ligase/mRNA capping enzyme, catalytic domain"/>
    <property type="match status" value="1"/>
</dbReference>
<dbReference type="GO" id="GO:0003677">
    <property type="term" value="F:DNA binding"/>
    <property type="evidence" value="ECO:0007669"/>
    <property type="project" value="InterPro"/>
</dbReference>
<dbReference type="HAMAP" id="MF_01588">
    <property type="entry name" value="DNA_ligase_A"/>
    <property type="match status" value="1"/>
</dbReference>
<reference evidence="18 20" key="1">
    <citation type="submission" date="2019-03" db="EMBL/GenBank/DDBJ databases">
        <title>Genomic Encyclopedia of Type Strains, Phase IV (KMG-IV): sequencing the most valuable type-strain genomes for metagenomic binning, comparative biology and taxonomic classification.</title>
        <authorList>
            <person name="Goeker M."/>
        </authorList>
    </citation>
    <scope>NUCLEOTIDE SEQUENCE [LARGE SCALE GENOMIC DNA]</scope>
    <source>
        <strain evidence="18 20">DSM 12034</strain>
    </source>
</reference>
<dbReference type="Gene3D" id="3.30.470.30">
    <property type="entry name" value="DNA ligase/mRNA capping enzyme"/>
    <property type="match status" value="1"/>
</dbReference>
<keyword evidence="11 15" id="KW-0234">DNA repair</keyword>
<dbReference type="SUPFAM" id="SSF47781">
    <property type="entry name" value="RuvA domain 2-like"/>
    <property type="match status" value="1"/>
</dbReference>
<evidence type="ECO:0000256" key="15">
    <source>
        <dbReference type="HAMAP-Rule" id="MF_01588"/>
    </source>
</evidence>
<dbReference type="FunFam" id="3.40.50.10190:FF:000054">
    <property type="entry name" value="DNA ligase"/>
    <property type="match status" value="1"/>
</dbReference>
<feature type="binding site" evidence="15">
    <location>
        <position position="440"/>
    </location>
    <ligand>
        <name>Zn(2+)</name>
        <dbReference type="ChEBI" id="CHEBI:29105"/>
    </ligand>
</feature>
<evidence type="ECO:0000256" key="16">
    <source>
        <dbReference type="RuleBase" id="RU000618"/>
    </source>
</evidence>
<keyword evidence="10 15" id="KW-0520">NAD</keyword>
<dbReference type="PROSITE" id="PS50172">
    <property type="entry name" value="BRCT"/>
    <property type="match status" value="1"/>
</dbReference>
<dbReference type="FunFam" id="1.10.150.20:FF:000006">
    <property type="entry name" value="DNA ligase"/>
    <property type="match status" value="1"/>
</dbReference>
<gene>
    <name evidence="15" type="primary">ligA</name>
    <name evidence="19" type="synonym">ligA_1</name>
    <name evidence="18" type="ORF">EDC36_10839</name>
    <name evidence="19" type="ORF">Tigna_00091</name>
</gene>
<evidence type="ECO:0000256" key="5">
    <source>
        <dbReference type="ARBA" id="ARBA00022705"/>
    </source>
</evidence>
<dbReference type="InterPro" id="IPR001357">
    <property type="entry name" value="BRCT_dom"/>
</dbReference>
<dbReference type="Gene3D" id="1.10.287.610">
    <property type="entry name" value="Helix hairpin bin"/>
    <property type="match status" value="1"/>
</dbReference>
<dbReference type="InterPro" id="IPR010994">
    <property type="entry name" value="RuvA_2-like"/>
</dbReference>
<feature type="binding site" evidence="15">
    <location>
        <begin position="97"/>
        <end position="98"/>
    </location>
    <ligand>
        <name>NAD(+)</name>
        <dbReference type="ChEBI" id="CHEBI:57540"/>
    </ligand>
</feature>
<dbReference type="Pfam" id="PF03120">
    <property type="entry name" value="OB_DNA_ligase"/>
    <property type="match status" value="1"/>
</dbReference>
<feature type="binding site" evidence="15">
    <location>
        <begin position="48"/>
        <end position="52"/>
    </location>
    <ligand>
        <name>NAD(+)</name>
        <dbReference type="ChEBI" id="CHEBI:57540"/>
    </ligand>
</feature>
<keyword evidence="7 15" id="KW-0227">DNA damage</keyword>
<dbReference type="FunFam" id="1.10.150.20:FF:000007">
    <property type="entry name" value="DNA ligase"/>
    <property type="match status" value="1"/>
</dbReference>
<feature type="binding site" evidence="15">
    <location>
        <position position="346"/>
    </location>
    <ligand>
        <name>NAD(+)</name>
        <dbReference type="ChEBI" id="CHEBI:57540"/>
    </ligand>
</feature>
<dbReference type="CDD" id="cd00114">
    <property type="entry name" value="LIGANc"/>
    <property type="match status" value="1"/>
</dbReference>
<evidence type="ECO:0000256" key="7">
    <source>
        <dbReference type="ARBA" id="ARBA00022763"/>
    </source>
</evidence>
<dbReference type="Pfam" id="PF14520">
    <property type="entry name" value="HHH_5"/>
    <property type="match status" value="1"/>
</dbReference>
<dbReference type="Pfam" id="PF00533">
    <property type="entry name" value="BRCT"/>
    <property type="match status" value="1"/>
</dbReference>
<dbReference type="GO" id="GO:0003911">
    <property type="term" value="F:DNA ligase (NAD+) activity"/>
    <property type="evidence" value="ECO:0007669"/>
    <property type="project" value="UniProtKB-UniRule"/>
</dbReference>
<dbReference type="InterPro" id="IPR036420">
    <property type="entry name" value="BRCT_dom_sf"/>
</dbReference>
<dbReference type="InterPro" id="IPR003583">
    <property type="entry name" value="Hlx-hairpin-Hlx_DNA-bd_motif"/>
</dbReference>
<evidence type="ECO:0000256" key="1">
    <source>
        <dbReference type="ARBA" id="ARBA00004067"/>
    </source>
</evidence>
<dbReference type="NCBIfam" id="TIGR00575">
    <property type="entry name" value="dnlj"/>
    <property type="match status" value="1"/>
</dbReference>
<keyword evidence="5 15" id="KW-0235">DNA replication</keyword>
<dbReference type="Proteomes" id="UP000295536">
    <property type="component" value="Unassembled WGS sequence"/>
</dbReference>
<dbReference type="GO" id="GO:0046872">
    <property type="term" value="F:metal ion binding"/>
    <property type="evidence" value="ECO:0007669"/>
    <property type="project" value="UniProtKB-KW"/>
</dbReference>
<dbReference type="EC" id="6.5.1.2" evidence="2 15"/>
<dbReference type="RefSeq" id="WP_132962631.1">
    <property type="nucleotide sequence ID" value="NZ_JBKBMZ010000002.1"/>
</dbReference>
<evidence type="ECO:0000313" key="20">
    <source>
        <dbReference type="Proteomes" id="UP000295536"/>
    </source>
</evidence>